<dbReference type="OrthoDB" id="9764596at2"/>
<reference evidence="3 4" key="1">
    <citation type="submission" date="2018-12" db="EMBL/GenBank/DDBJ databases">
        <authorList>
            <person name="Kim S.-J."/>
            <person name="Jung G.-Y."/>
        </authorList>
    </citation>
    <scope>NUCLEOTIDE SEQUENCE [LARGE SCALE GENOMIC DNA]</scope>
    <source>
        <strain evidence="3 4">03SU3-P</strain>
    </source>
</reference>
<feature type="transmembrane region" description="Helical" evidence="2">
    <location>
        <begin position="380"/>
        <end position="408"/>
    </location>
</feature>
<feature type="transmembrane region" description="Helical" evidence="2">
    <location>
        <begin position="428"/>
        <end position="446"/>
    </location>
</feature>
<keyword evidence="4" id="KW-1185">Reference proteome</keyword>
<feature type="transmembrane region" description="Helical" evidence="2">
    <location>
        <begin position="305"/>
        <end position="326"/>
    </location>
</feature>
<dbReference type="Proteomes" id="UP000268553">
    <property type="component" value="Unassembled WGS sequence"/>
</dbReference>
<feature type="transmembrane region" description="Helical" evidence="2">
    <location>
        <begin position="40"/>
        <end position="62"/>
    </location>
</feature>
<feature type="transmembrane region" description="Helical" evidence="2">
    <location>
        <begin position="154"/>
        <end position="174"/>
    </location>
</feature>
<dbReference type="InterPro" id="IPR039672">
    <property type="entry name" value="MFS_2"/>
</dbReference>
<dbReference type="Pfam" id="PF13347">
    <property type="entry name" value="MFS_2"/>
    <property type="match status" value="1"/>
</dbReference>
<feature type="transmembrane region" description="Helical" evidence="2">
    <location>
        <begin position="275"/>
        <end position="293"/>
    </location>
</feature>
<dbReference type="InterPro" id="IPR036259">
    <property type="entry name" value="MFS_trans_sf"/>
</dbReference>
<evidence type="ECO:0000256" key="1">
    <source>
        <dbReference type="ARBA" id="ARBA00009617"/>
    </source>
</evidence>
<accession>A0A3R8WJ07</accession>
<dbReference type="PANTHER" id="PTHR11328:SF24">
    <property type="entry name" value="MAJOR FACILITATOR SUPERFAMILY (MFS) PROFILE DOMAIN-CONTAINING PROTEIN"/>
    <property type="match status" value="1"/>
</dbReference>
<comment type="caution">
    <text evidence="3">The sequence shown here is derived from an EMBL/GenBank/DDBJ whole genome shotgun (WGS) entry which is preliminary data.</text>
</comment>
<comment type="similarity">
    <text evidence="1">Belongs to the sodium:galactoside symporter (TC 2.A.2) family.</text>
</comment>
<dbReference type="GO" id="GO:0015293">
    <property type="term" value="F:symporter activity"/>
    <property type="evidence" value="ECO:0007669"/>
    <property type="project" value="InterPro"/>
</dbReference>
<feature type="transmembrane region" description="Helical" evidence="2">
    <location>
        <begin position="186"/>
        <end position="205"/>
    </location>
</feature>
<keyword evidence="2" id="KW-0812">Transmembrane</keyword>
<dbReference type="PANTHER" id="PTHR11328">
    <property type="entry name" value="MAJOR FACILITATOR SUPERFAMILY DOMAIN-CONTAINING PROTEIN"/>
    <property type="match status" value="1"/>
</dbReference>
<dbReference type="AlphaFoldDB" id="A0A3R8WJ07"/>
<feature type="transmembrane region" description="Helical" evidence="2">
    <location>
        <begin position="238"/>
        <end position="255"/>
    </location>
</feature>
<protein>
    <submittedName>
        <fullName evidence="3">MFS transporter</fullName>
    </submittedName>
</protein>
<dbReference type="SUPFAM" id="SSF103473">
    <property type="entry name" value="MFS general substrate transporter"/>
    <property type="match status" value="1"/>
</dbReference>
<feature type="transmembrane region" description="Helical" evidence="2">
    <location>
        <begin position="338"/>
        <end position="359"/>
    </location>
</feature>
<evidence type="ECO:0000256" key="2">
    <source>
        <dbReference type="SAM" id="Phobius"/>
    </source>
</evidence>
<keyword evidence="2" id="KW-1133">Transmembrane helix</keyword>
<dbReference type="GO" id="GO:0008643">
    <property type="term" value="P:carbohydrate transport"/>
    <property type="evidence" value="ECO:0007669"/>
    <property type="project" value="InterPro"/>
</dbReference>
<dbReference type="Gene3D" id="1.20.1250.20">
    <property type="entry name" value="MFS general substrate transporter like domains"/>
    <property type="match status" value="1"/>
</dbReference>
<feature type="transmembrane region" description="Helical" evidence="2">
    <location>
        <begin position="83"/>
        <end position="99"/>
    </location>
</feature>
<organism evidence="3 4">
    <name type="scientific">Sphingorhabdus wooponensis</name>
    <dbReference type="NCBI Taxonomy" id="940136"/>
    <lineage>
        <taxon>Bacteria</taxon>
        <taxon>Pseudomonadati</taxon>
        <taxon>Pseudomonadota</taxon>
        <taxon>Alphaproteobacteria</taxon>
        <taxon>Sphingomonadales</taxon>
        <taxon>Sphingomonadaceae</taxon>
        <taxon>Sphingorhabdus</taxon>
    </lineage>
</organism>
<evidence type="ECO:0000313" key="4">
    <source>
        <dbReference type="Proteomes" id="UP000268553"/>
    </source>
</evidence>
<keyword evidence="2" id="KW-0472">Membrane</keyword>
<feature type="transmembrane region" description="Helical" evidence="2">
    <location>
        <begin position="111"/>
        <end position="134"/>
    </location>
</feature>
<dbReference type="GO" id="GO:0005886">
    <property type="term" value="C:plasma membrane"/>
    <property type="evidence" value="ECO:0007669"/>
    <property type="project" value="TreeGrafter"/>
</dbReference>
<evidence type="ECO:0000313" key="3">
    <source>
        <dbReference type="EMBL" id="RRQ51120.1"/>
    </source>
</evidence>
<gene>
    <name evidence="3" type="ORF">D7D48_09035</name>
</gene>
<name>A0A3R8WJ07_9SPHN</name>
<sequence>MVAAVALPRSLKVMHGLGSVAYGVKDNGFSVFLLIFYNQVLGIDAGIVGTVIMAALIFDAFVDPIIGELSDRTQSKWGRRLPWLYAAAIPLGIIWLLLWHPPAMGQTGTIIWLFCTAVLARTLVAMCEVPSIALVPELTGDYDERTRLMRYRFLFGWAGGLLMLIFAYGIFFTGEKGVSDPVGYDAYSVWGALMMSGAVLISALGQHRHIAKPSSPAPRGAGLGHAFAEVKATLSNRAFLWLVSAALFGLINQGMTFALTNYQLAFLWQLQQIEMLYYALTLFSTVIIAFIIVPPVSARLGKKHAAILFAIISLTFTAALYGSWLLDIVPGAPSNPSILFMFGLMTIANSAAVSMMMLTSSMMADVVEASQQETGRRSEGLFFAGYFFMQKCAVGIGTFAAGMILSFASFPQDAKPGEVDVAVLDGLALYYMCTVLVVGIIGVLILRHFPISRESHNERLRALNTTTESAS</sequence>
<dbReference type="EMBL" id="RWJI01000002">
    <property type="protein sequence ID" value="RRQ51120.1"/>
    <property type="molecule type" value="Genomic_DNA"/>
</dbReference>
<proteinExistence type="inferred from homology"/>
<dbReference type="RefSeq" id="WP_125231094.1">
    <property type="nucleotide sequence ID" value="NZ_RWJI01000002.1"/>
</dbReference>